<dbReference type="Gene3D" id="1.10.10.10">
    <property type="entry name" value="Winged helix-like DNA-binding domain superfamily/Winged helix DNA-binding domain"/>
    <property type="match status" value="1"/>
</dbReference>
<dbReference type="PANTHER" id="PTHR22829:SF16">
    <property type="entry name" value="PH DOMAIN-CONTAINING PROTEIN"/>
    <property type="match status" value="1"/>
</dbReference>
<organism evidence="2 3">
    <name type="scientific">Ectocarpus siliculosus</name>
    <name type="common">Brown alga</name>
    <name type="synonym">Conferva siliculosa</name>
    <dbReference type="NCBI Taxonomy" id="2880"/>
    <lineage>
        <taxon>Eukaryota</taxon>
        <taxon>Sar</taxon>
        <taxon>Stramenopiles</taxon>
        <taxon>Ochrophyta</taxon>
        <taxon>PX clade</taxon>
        <taxon>Phaeophyceae</taxon>
        <taxon>Ectocarpales</taxon>
        <taxon>Ectocarpaceae</taxon>
        <taxon>Ectocarpus</taxon>
    </lineage>
</organism>
<dbReference type="Proteomes" id="UP000002630">
    <property type="component" value="Linkage Group LG22"/>
</dbReference>
<dbReference type="GO" id="GO:0023051">
    <property type="term" value="P:regulation of signaling"/>
    <property type="evidence" value="ECO:0007669"/>
    <property type="project" value="TreeGrafter"/>
</dbReference>
<dbReference type="EMBL" id="FN647878">
    <property type="protein sequence ID" value="CBJ28771.1"/>
    <property type="molecule type" value="Genomic_DNA"/>
</dbReference>
<dbReference type="InterPro" id="IPR036388">
    <property type="entry name" value="WH-like_DNA-bd_sf"/>
</dbReference>
<dbReference type="OrthoDB" id="446890at2759"/>
<dbReference type="PANTHER" id="PTHR22829">
    <property type="entry name" value="DEP DOMAIN PROTEIN"/>
    <property type="match status" value="1"/>
</dbReference>
<accession>D7FIE8</accession>
<feature type="domain" description="DEP" evidence="1">
    <location>
        <begin position="20"/>
        <end position="94"/>
    </location>
</feature>
<sequence>MYSDHLKMDAQDIKEVANRMRRELEIVDRKYRLRKYPSCFVGSDAVQWMIKSGLASDVAGAEALGDLLIDHGVFFHVTRRHMFENRRLFYRFMHDRLED</sequence>
<dbReference type="PROSITE" id="PS50186">
    <property type="entry name" value="DEP"/>
    <property type="match status" value="1"/>
</dbReference>
<dbReference type="InterPro" id="IPR000591">
    <property type="entry name" value="DEP_dom"/>
</dbReference>
<evidence type="ECO:0000313" key="3">
    <source>
        <dbReference type="Proteomes" id="UP000002630"/>
    </source>
</evidence>
<evidence type="ECO:0000313" key="2">
    <source>
        <dbReference type="EMBL" id="CBJ28771.1"/>
    </source>
</evidence>
<gene>
    <name evidence="2" type="ORF">Esi_0120_0002</name>
</gene>
<evidence type="ECO:0000259" key="1">
    <source>
        <dbReference type="PROSITE" id="PS50186"/>
    </source>
</evidence>
<dbReference type="SMART" id="SM00049">
    <property type="entry name" value="DEP"/>
    <property type="match status" value="1"/>
</dbReference>
<keyword evidence="3" id="KW-1185">Reference proteome</keyword>
<dbReference type="InterPro" id="IPR036390">
    <property type="entry name" value="WH_DNA-bd_sf"/>
</dbReference>
<dbReference type="AlphaFoldDB" id="D7FIE8"/>
<dbReference type="InParanoid" id="D7FIE8"/>
<name>D7FIE8_ECTSI</name>
<dbReference type="STRING" id="2880.D7FIE8"/>
<reference evidence="2 3" key="1">
    <citation type="journal article" date="2010" name="Nature">
        <title>The Ectocarpus genome and the independent evolution of multicellularity in brown algae.</title>
        <authorList>
            <person name="Cock J.M."/>
            <person name="Sterck L."/>
            <person name="Rouze P."/>
            <person name="Scornet D."/>
            <person name="Allen A.E."/>
            <person name="Amoutzias G."/>
            <person name="Anthouard V."/>
            <person name="Artiguenave F."/>
            <person name="Aury J.M."/>
            <person name="Badger J.H."/>
            <person name="Beszteri B."/>
            <person name="Billiau K."/>
            <person name="Bonnet E."/>
            <person name="Bothwell J.H."/>
            <person name="Bowler C."/>
            <person name="Boyen C."/>
            <person name="Brownlee C."/>
            <person name="Carrano C.J."/>
            <person name="Charrier B."/>
            <person name="Cho G.Y."/>
            <person name="Coelho S.M."/>
            <person name="Collen J."/>
            <person name="Corre E."/>
            <person name="Da Silva C."/>
            <person name="Delage L."/>
            <person name="Delaroque N."/>
            <person name="Dittami S.M."/>
            <person name="Doulbeau S."/>
            <person name="Elias M."/>
            <person name="Farnham G."/>
            <person name="Gachon C.M."/>
            <person name="Gschloessl B."/>
            <person name="Heesch S."/>
            <person name="Jabbari K."/>
            <person name="Jubin C."/>
            <person name="Kawai H."/>
            <person name="Kimura K."/>
            <person name="Kloareg B."/>
            <person name="Kupper F.C."/>
            <person name="Lang D."/>
            <person name="Le Bail A."/>
            <person name="Leblanc C."/>
            <person name="Lerouge P."/>
            <person name="Lohr M."/>
            <person name="Lopez P.J."/>
            <person name="Martens C."/>
            <person name="Maumus F."/>
            <person name="Michel G."/>
            <person name="Miranda-Saavedra D."/>
            <person name="Morales J."/>
            <person name="Moreau H."/>
            <person name="Motomura T."/>
            <person name="Nagasato C."/>
            <person name="Napoli C.A."/>
            <person name="Nelson D.R."/>
            <person name="Nyvall-Collen P."/>
            <person name="Peters A.F."/>
            <person name="Pommier C."/>
            <person name="Potin P."/>
            <person name="Poulain J."/>
            <person name="Quesneville H."/>
            <person name="Read B."/>
            <person name="Rensing S.A."/>
            <person name="Ritter A."/>
            <person name="Rousvoal S."/>
            <person name="Samanta M."/>
            <person name="Samson G."/>
            <person name="Schroeder D.C."/>
            <person name="Segurens B."/>
            <person name="Strittmatter M."/>
            <person name="Tonon T."/>
            <person name="Tregear J.W."/>
            <person name="Valentin K."/>
            <person name="von Dassow P."/>
            <person name="Yamagishi T."/>
            <person name="Van de Peer Y."/>
            <person name="Wincker P."/>
        </authorList>
    </citation>
    <scope>NUCLEOTIDE SEQUENCE [LARGE SCALE GENOMIC DNA]</scope>
    <source>
        <strain evidence="3">Ec32 / CCAP1310/4</strain>
    </source>
</reference>
<dbReference type="EMBL" id="FN649747">
    <property type="protein sequence ID" value="CBJ28771.1"/>
    <property type="molecule type" value="Genomic_DNA"/>
</dbReference>
<dbReference type="CDD" id="cd04371">
    <property type="entry name" value="DEP"/>
    <property type="match status" value="1"/>
</dbReference>
<dbReference type="GO" id="GO:0035556">
    <property type="term" value="P:intracellular signal transduction"/>
    <property type="evidence" value="ECO:0007669"/>
    <property type="project" value="InterPro"/>
</dbReference>
<dbReference type="SUPFAM" id="SSF46785">
    <property type="entry name" value="Winged helix' DNA-binding domain"/>
    <property type="match status" value="1"/>
</dbReference>
<protein>
    <submittedName>
        <fullName evidence="2">Pleckstrin/ G-protein, interacting region</fullName>
    </submittedName>
</protein>
<dbReference type="eggNOG" id="ENOG502SDWM">
    <property type="taxonomic scope" value="Eukaryota"/>
</dbReference>
<dbReference type="Pfam" id="PF00610">
    <property type="entry name" value="DEP"/>
    <property type="match status" value="1"/>
</dbReference>
<proteinExistence type="predicted"/>
<dbReference type="OMA" id="HMFENRR"/>
<dbReference type="InterPro" id="IPR051832">
    <property type="entry name" value="mTOR-Rac_regulators"/>
</dbReference>